<dbReference type="GO" id="GO:0004029">
    <property type="term" value="F:aldehyde dehydrogenase (NAD+) activity"/>
    <property type="evidence" value="ECO:0007669"/>
    <property type="project" value="TreeGrafter"/>
</dbReference>
<evidence type="ECO:0000259" key="1">
    <source>
        <dbReference type="Pfam" id="PF01370"/>
    </source>
</evidence>
<keyword evidence="3" id="KW-1185">Reference proteome</keyword>
<dbReference type="Proteomes" id="UP000646579">
    <property type="component" value="Unassembled WGS sequence"/>
</dbReference>
<dbReference type="PANTHER" id="PTHR48079:SF6">
    <property type="entry name" value="NAD(P)-BINDING DOMAIN-CONTAINING PROTEIN-RELATED"/>
    <property type="match status" value="1"/>
</dbReference>
<dbReference type="EMBL" id="BMZE01000001">
    <property type="protein sequence ID" value="GHA11518.1"/>
    <property type="molecule type" value="Genomic_DNA"/>
</dbReference>
<gene>
    <name evidence="2" type="ORF">GCM10007989_02290</name>
</gene>
<feature type="domain" description="NAD-dependent epimerase/dehydratase" evidence="1">
    <location>
        <begin position="6"/>
        <end position="215"/>
    </location>
</feature>
<reference evidence="2" key="1">
    <citation type="journal article" date="2014" name="Int. J. Syst. Evol. Microbiol.">
        <title>Complete genome sequence of Corynebacterium casei LMG S-19264T (=DSM 44701T), isolated from a smear-ripened cheese.</title>
        <authorList>
            <consortium name="US DOE Joint Genome Institute (JGI-PGF)"/>
            <person name="Walter F."/>
            <person name="Albersmeier A."/>
            <person name="Kalinowski J."/>
            <person name="Ruckert C."/>
        </authorList>
    </citation>
    <scope>NUCLEOTIDE SEQUENCE</scope>
    <source>
        <strain evidence="2">KCTC 32437</strain>
    </source>
</reference>
<dbReference type="InterPro" id="IPR001509">
    <property type="entry name" value="Epimerase_deHydtase"/>
</dbReference>
<comment type="caution">
    <text evidence="2">The sequence shown here is derived from an EMBL/GenBank/DDBJ whole genome shotgun (WGS) entry which is preliminary data.</text>
</comment>
<sequence length="318" mass="34754">MNTGKALILGATGGVGNAVAQALLQHGWQVAALTRRDAGETRTLDDRIEWRSGDAMSASDVTAAAQDAEIIVHAVNPAGYRNWGSLVVPMIENTIAAARKTGARIVLPGTIYNYGFDAFPNLSEDSPQNPVTEKGRIRVALESRLEAASREGVPVLILRCGDFFGPARGSNWFAQALVTPGRRLKAVTYPGPEGIGHSWAYLPDIGETVAQLLDRRDQLETFARFHFGGHWDPDGRALPRAIAGALGRPDLRTKHFPWSLVGAAGLFMETPREIYKMRYLWRHSIRLSNEKLAMFLGKEPHTPLNVAVATTLKALEVR</sequence>
<reference evidence="2" key="2">
    <citation type="submission" date="2020-09" db="EMBL/GenBank/DDBJ databases">
        <authorList>
            <person name="Sun Q."/>
            <person name="Kim S."/>
        </authorList>
    </citation>
    <scope>NUCLEOTIDE SEQUENCE</scope>
    <source>
        <strain evidence="2">KCTC 32437</strain>
    </source>
</reference>
<dbReference type="AlphaFoldDB" id="A0A918RSU5"/>
<accession>A0A918RSU5</accession>
<dbReference type="InterPro" id="IPR051783">
    <property type="entry name" value="NAD(P)-dependent_oxidoreduct"/>
</dbReference>
<dbReference type="RefSeq" id="WP_189422601.1">
    <property type="nucleotide sequence ID" value="NZ_BMZE01000001.1"/>
</dbReference>
<protein>
    <submittedName>
        <fullName evidence="2">Membrane protein</fullName>
    </submittedName>
</protein>
<evidence type="ECO:0000313" key="3">
    <source>
        <dbReference type="Proteomes" id="UP000646579"/>
    </source>
</evidence>
<organism evidence="2 3">
    <name type="scientific">Devosia pacifica</name>
    <dbReference type="NCBI Taxonomy" id="1335967"/>
    <lineage>
        <taxon>Bacteria</taxon>
        <taxon>Pseudomonadati</taxon>
        <taxon>Pseudomonadota</taxon>
        <taxon>Alphaproteobacteria</taxon>
        <taxon>Hyphomicrobiales</taxon>
        <taxon>Devosiaceae</taxon>
        <taxon>Devosia</taxon>
    </lineage>
</organism>
<dbReference type="PANTHER" id="PTHR48079">
    <property type="entry name" value="PROTEIN YEEZ"/>
    <property type="match status" value="1"/>
</dbReference>
<evidence type="ECO:0000313" key="2">
    <source>
        <dbReference type="EMBL" id="GHA11518.1"/>
    </source>
</evidence>
<dbReference type="Pfam" id="PF01370">
    <property type="entry name" value="Epimerase"/>
    <property type="match status" value="1"/>
</dbReference>
<dbReference type="Gene3D" id="3.40.50.720">
    <property type="entry name" value="NAD(P)-binding Rossmann-like Domain"/>
    <property type="match status" value="1"/>
</dbReference>
<name>A0A918RSU5_9HYPH</name>
<dbReference type="InterPro" id="IPR036291">
    <property type="entry name" value="NAD(P)-bd_dom_sf"/>
</dbReference>
<proteinExistence type="predicted"/>
<dbReference type="GO" id="GO:0005737">
    <property type="term" value="C:cytoplasm"/>
    <property type="evidence" value="ECO:0007669"/>
    <property type="project" value="TreeGrafter"/>
</dbReference>
<dbReference type="SUPFAM" id="SSF51735">
    <property type="entry name" value="NAD(P)-binding Rossmann-fold domains"/>
    <property type="match status" value="1"/>
</dbReference>